<accession>A0ABP8ZGN1</accession>
<proteinExistence type="predicted"/>
<evidence type="ECO:0000313" key="3">
    <source>
        <dbReference type="Proteomes" id="UP001500121"/>
    </source>
</evidence>
<dbReference type="Gene3D" id="1.10.10.10">
    <property type="entry name" value="Winged helix-like DNA-binding domain superfamily/Winged helix DNA-binding domain"/>
    <property type="match status" value="1"/>
</dbReference>
<dbReference type="InterPro" id="IPR036388">
    <property type="entry name" value="WH-like_DNA-bd_sf"/>
</dbReference>
<keyword evidence="3" id="KW-1185">Reference proteome</keyword>
<dbReference type="Gene3D" id="3.40.50.10490">
    <property type="entry name" value="Glucose-6-phosphate isomerase like protein, domain 1"/>
    <property type="match status" value="1"/>
</dbReference>
<dbReference type="RefSeq" id="WP_345482284.1">
    <property type="nucleotide sequence ID" value="NZ_BAABLP010000009.1"/>
</dbReference>
<evidence type="ECO:0000313" key="2">
    <source>
        <dbReference type="EMBL" id="GAA4755761.1"/>
    </source>
</evidence>
<dbReference type="InterPro" id="IPR000281">
    <property type="entry name" value="HTH_RpiR"/>
</dbReference>
<dbReference type="EMBL" id="BAABLP010000009">
    <property type="protein sequence ID" value="GAA4755761.1"/>
    <property type="molecule type" value="Genomic_DNA"/>
</dbReference>
<dbReference type="Proteomes" id="UP001500121">
    <property type="component" value="Unassembled WGS sequence"/>
</dbReference>
<dbReference type="SUPFAM" id="SSF46689">
    <property type="entry name" value="Homeodomain-like"/>
    <property type="match status" value="1"/>
</dbReference>
<dbReference type="InterPro" id="IPR047640">
    <property type="entry name" value="RpiR-like"/>
</dbReference>
<comment type="caution">
    <text evidence="2">The sequence shown here is derived from an EMBL/GenBank/DDBJ whole genome shotgun (WGS) entry which is preliminary data.</text>
</comment>
<feature type="domain" description="HTH rpiR-type" evidence="1">
    <location>
        <begin position="6"/>
        <end position="82"/>
    </location>
</feature>
<protein>
    <submittedName>
        <fullName evidence="2">MurR/RpiR family transcriptional regulator</fullName>
    </submittedName>
</protein>
<reference evidence="3" key="1">
    <citation type="journal article" date="2019" name="Int. J. Syst. Evol. Microbiol.">
        <title>The Global Catalogue of Microorganisms (GCM) 10K type strain sequencing project: providing services to taxonomists for standard genome sequencing and annotation.</title>
        <authorList>
            <consortium name="The Broad Institute Genomics Platform"/>
            <consortium name="The Broad Institute Genome Sequencing Center for Infectious Disease"/>
            <person name="Wu L."/>
            <person name="Ma J."/>
        </authorList>
    </citation>
    <scope>NUCLEOTIDE SEQUENCE [LARGE SCALE GENOMIC DNA]</scope>
    <source>
        <strain evidence="3">JCM 19015</strain>
    </source>
</reference>
<name>A0ABP8ZGN1_9MICO</name>
<evidence type="ECO:0000259" key="1">
    <source>
        <dbReference type="PROSITE" id="PS51071"/>
    </source>
</evidence>
<sequence>MTDPRTALAERIADAWGGLSPQEQRVAEFLRAEPDESALYNSSELARRTGVSKATVSRLFRRLGFAGSQEAREVLRAQRAAGLPVLLDDPEDPLAAQVARDVEHLRRLAADLDRAALQEAAAALAAAPRVVVAGFRSGHPLAMLLRQALVQARPDVALLPEAGQTLGEELVGLGQHDAVVVIGLRRRPAGFDRVLDGVRAVTPNLLVLADPTLRRGPERWRFDVPVQSASPFDSYAAAACVLSVLAGEVLHRLGTAGAGRVAAIDRAYASLGELDPA</sequence>
<dbReference type="Pfam" id="PF01418">
    <property type="entry name" value="HTH_6"/>
    <property type="match status" value="1"/>
</dbReference>
<dbReference type="InterPro" id="IPR009057">
    <property type="entry name" value="Homeodomain-like_sf"/>
</dbReference>
<dbReference type="PANTHER" id="PTHR30514">
    <property type="entry name" value="GLUCOKINASE"/>
    <property type="match status" value="1"/>
</dbReference>
<organism evidence="2 3">
    <name type="scientific">Amnibacterium soli</name>
    <dbReference type="NCBI Taxonomy" id="1282736"/>
    <lineage>
        <taxon>Bacteria</taxon>
        <taxon>Bacillati</taxon>
        <taxon>Actinomycetota</taxon>
        <taxon>Actinomycetes</taxon>
        <taxon>Micrococcales</taxon>
        <taxon>Microbacteriaceae</taxon>
        <taxon>Amnibacterium</taxon>
    </lineage>
</organism>
<dbReference type="PROSITE" id="PS51071">
    <property type="entry name" value="HTH_RPIR"/>
    <property type="match status" value="1"/>
</dbReference>
<gene>
    <name evidence="2" type="ORF">GCM10025783_31300</name>
</gene>
<dbReference type="PANTHER" id="PTHR30514:SF18">
    <property type="entry name" value="RPIR-FAMILY TRANSCRIPTIONAL REGULATOR"/>
    <property type="match status" value="1"/>
</dbReference>